<name>A0A484GRN4_SOUCH</name>
<evidence type="ECO:0000256" key="1">
    <source>
        <dbReference type="SAM" id="MobiDB-lite"/>
    </source>
</evidence>
<reference evidence="2 3" key="1">
    <citation type="journal article" date="2018" name="Genomics">
        <title>Molecular footprints of inshore aquatic adaptation in Indo-Pacific humpback dolphin (Sousa chinensis).</title>
        <authorList>
            <person name="Ming Y."/>
            <person name="Jian J."/>
            <person name="Yu F."/>
            <person name="Yu X."/>
            <person name="Wang J."/>
            <person name="Liu W."/>
        </authorList>
    </citation>
    <scope>NUCLEOTIDE SEQUENCE [LARGE SCALE GENOMIC DNA]</scope>
    <source>
        <strain evidence="2">MY-2018</strain>
        <tissue evidence="2">Skin</tissue>
    </source>
</reference>
<evidence type="ECO:0000313" key="3">
    <source>
        <dbReference type="Proteomes" id="UP000295264"/>
    </source>
</evidence>
<dbReference type="AlphaFoldDB" id="A0A484GRN4"/>
<dbReference type="Proteomes" id="UP000295264">
    <property type="component" value="Unassembled WGS sequence"/>
</dbReference>
<organism evidence="2 3">
    <name type="scientific">Sousa chinensis</name>
    <name type="common">Indo-pacific humpbacked dolphin</name>
    <name type="synonym">Steno chinensis</name>
    <dbReference type="NCBI Taxonomy" id="103600"/>
    <lineage>
        <taxon>Eukaryota</taxon>
        <taxon>Metazoa</taxon>
        <taxon>Chordata</taxon>
        <taxon>Craniata</taxon>
        <taxon>Vertebrata</taxon>
        <taxon>Euteleostomi</taxon>
        <taxon>Mammalia</taxon>
        <taxon>Eutheria</taxon>
        <taxon>Laurasiatheria</taxon>
        <taxon>Artiodactyla</taxon>
        <taxon>Whippomorpha</taxon>
        <taxon>Cetacea</taxon>
        <taxon>Odontoceti</taxon>
        <taxon>Delphinidae</taxon>
        <taxon>Sousa</taxon>
    </lineage>
</organism>
<proteinExistence type="predicted"/>
<sequence>LHRAGVGKATRGSCCDGKGGTGNTGPLLTLLPDCLPSFPILPASMELELASLSLWPYRMEKATCGPCRPTELPKIT</sequence>
<dbReference type="EMBL" id="QWLN02004798">
    <property type="protein sequence ID" value="TEA38365.1"/>
    <property type="molecule type" value="Genomic_DNA"/>
</dbReference>
<gene>
    <name evidence="2" type="ORF">DBR06_SOUSAS110236</name>
</gene>
<protein>
    <submittedName>
        <fullName evidence="2">Uncharacterized protein</fullName>
    </submittedName>
</protein>
<accession>A0A484GRN4</accession>
<keyword evidence="3" id="KW-1185">Reference proteome</keyword>
<feature type="region of interest" description="Disordered" evidence="1">
    <location>
        <begin position="1"/>
        <end position="21"/>
    </location>
</feature>
<evidence type="ECO:0000313" key="2">
    <source>
        <dbReference type="EMBL" id="TEA38365.1"/>
    </source>
</evidence>
<comment type="caution">
    <text evidence="2">The sequence shown here is derived from an EMBL/GenBank/DDBJ whole genome shotgun (WGS) entry which is preliminary data.</text>
</comment>
<feature type="non-terminal residue" evidence="2">
    <location>
        <position position="1"/>
    </location>
</feature>